<evidence type="ECO:0000256" key="2">
    <source>
        <dbReference type="ARBA" id="ARBA00006679"/>
    </source>
</evidence>
<evidence type="ECO:0000256" key="3">
    <source>
        <dbReference type="ARBA" id="ARBA00022475"/>
    </source>
</evidence>
<keyword evidence="3" id="KW-1003">Cell membrane</keyword>
<feature type="transmembrane region" description="Helical" evidence="7">
    <location>
        <begin position="117"/>
        <end position="140"/>
    </location>
</feature>
<feature type="transmembrane region" description="Helical" evidence="7">
    <location>
        <begin position="69"/>
        <end position="94"/>
    </location>
</feature>
<dbReference type="Proteomes" id="UP000027982">
    <property type="component" value="Chromosome"/>
</dbReference>
<dbReference type="PANTHER" id="PTHR33452">
    <property type="entry name" value="OXIDOREDUCTASE CATD-RELATED"/>
    <property type="match status" value="1"/>
</dbReference>
<dbReference type="AlphaFoldDB" id="A0A068NMR8"/>
<dbReference type="HOGENOM" id="CLU_058421_3_4_0"/>
<dbReference type="eggNOG" id="COG2259">
    <property type="taxonomic scope" value="Bacteria"/>
</dbReference>
<evidence type="ECO:0008006" key="10">
    <source>
        <dbReference type="Google" id="ProtNLM"/>
    </source>
</evidence>
<dbReference type="KEGG" id="fgi:OP10G_1319"/>
<dbReference type="EMBL" id="CP007139">
    <property type="protein sequence ID" value="AIE84687.1"/>
    <property type="molecule type" value="Genomic_DNA"/>
</dbReference>
<dbReference type="STRING" id="661478.OP10G_1319"/>
<keyword evidence="4 7" id="KW-0812">Transmembrane</keyword>
<gene>
    <name evidence="8" type="ORF">OP10G_1319</name>
</gene>
<sequence>MKGNSRIDVGLLILRIALGSIVLIYGCQKMLGIFGGHGFAKTLEFFSGTFGIPEVLGILAILTEFFGSICLILGIVTPVAAFGLACNFAVATYINLRAPGAVAGVFSSGDPAKMSNVLYPTALFFMSVALLIMGAGKYSLDAKFFRGRR</sequence>
<comment type="similarity">
    <text evidence="2">Belongs to the DoxX family.</text>
</comment>
<evidence type="ECO:0000313" key="9">
    <source>
        <dbReference type="Proteomes" id="UP000027982"/>
    </source>
</evidence>
<evidence type="ECO:0000256" key="1">
    <source>
        <dbReference type="ARBA" id="ARBA00004651"/>
    </source>
</evidence>
<protein>
    <recommendedName>
        <fullName evidence="10">DoxX family protein</fullName>
    </recommendedName>
</protein>
<evidence type="ECO:0000256" key="4">
    <source>
        <dbReference type="ARBA" id="ARBA00022692"/>
    </source>
</evidence>
<evidence type="ECO:0000313" key="8">
    <source>
        <dbReference type="EMBL" id="AIE84687.1"/>
    </source>
</evidence>
<accession>A0A068NMR8</accession>
<keyword evidence="9" id="KW-1185">Reference proteome</keyword>
<comment type="subcellular location">
    <subcellularLocation>
        <location evidence="1">Cell membrane</location>
        <topology evidence="1">Multi-pass membrane protein</topology>
    </subcellularLocation>
</comment>
<dbReference type="PROSITE" id="PS51257">
    <property type="entry name" value="PROKAR_LIPOPROTEIN"/>
    <property type="match status" value="1"/>
</dbReference>
<proteinExistence type="inferred from homology"/>
<organism evidence="8 9">
    <name type="scientific">Fimbriimonas ginsengisoli Gsoil 348</name>
    <dbReference type="NCBI Taxonomy" id="661478"/>
    <lineage>
        <taxon>Bacteria</taxon>
        <taxon>Bacillati</taxon>
        <taxon>Armatimonadota</taxon>
        <taxon>Fimbriimonadia</taxon>
        <taxon>Fimbriimonadales</taxon>
        <taxon>Fimbriimonadaceae</taxon>
        <taxon>Fimbriimonas</taxon>
    </lineage>
</organism>
<evidence type="ECO:0000256" key="6">
    <source>
        <dbReference type="ARBA" id="ARBA00023136"/>
    </source>
</evidence>
<name>A0A068NMR8_FIMGI</name>
<dbReference type="InterPro" id="IPR051907">
    <property type="entry name" value="DoxX-like_oxidoreductase"/>
</dbReference>
<dbReference type="OrthoDB" id="346004at2"/>
<dbReference type="RefSeq" id="WP_025226692.1">
    <property type="nucleotide sequence ID" value="NZ_CP007139.1"/>
</dbReference>
<keyword evidence="6 7" id="KW-0472">Membrane</keyword>
<dbReference type="PANTHER" id="PTHR33452:SF1">
    <property type="entry name" value="INNER MEMBRANE PROTEIN YPHA-RELATED"/>
    <property type="match status" value="1"/>
</dbReference>
<evidence type="ECO:0000256" key="7">
    <source>
        <dbReference type="SAM" id="Phobius"/>
    </source>
</evidence>
<dbReference type="InterPro" id="IPR032808">
    <property type="entry name" value="DoxX"/>
</dbReference>
<dbReference type="Pfam" id="PF07681">
    <property type="entry name" value="DoxX"/>
    <property type="match status" value="1"/>
</dbReference>
<reference evidence="8 9" key="1">
    <citation type="journal article" date="2014" name="PLoS ONE">
        <title>The first complete genome sequence of the class fimbriimonadia in the phylum armatimonadetes.</title>
        <authorList>
            <person name="Hu Z.Y."/>
            <person name="Wang Y.Z."/>
            <person name="Im W.T."/>
            <person name="Wang S.Y."/>
            <person name="Zhao G.P."/>
            <person name="Zheng H.J."/>
            <person name="Quan Z.X."/>
        </authorList>
    </citation>
    <scope>NUCLEOTIDE SEQUENCE [LARGE SCALE GENOMIC DNA]</scope>
    <source>
        <strain evidence="8">Gsoil 348</strain>
    </source>
</reference>
<feature type="transmembrane region" description="Helical" evidence="7">
    <location>
        <begin position="7"/>
        <end position="25"/>
    </location>
</feature>
<dbReference type="GO" id="GO:0005886">
    <property type="term" value="C:plasma membrane"/>
    <property type="evidence" value="ECO:0007669"/>
    <property type="project" value="UniProtKB-SubCell"/>
</dbReference>
<evidence type="ECO:0000256" key="5">
    <source>
        <dbReference type="ARBA" id="ARBA00022989"/>
    </source>
</evidence>
<keyword evidence="5 7" id="KW-1133">Transmembrane helix</keyword>